<dbReference type="EMBL" id="VIKS01000012">
    <property type="protein sequence ID" value="TQV85407.1"/>
    <property type="molecule type" value="Genomic_DNA"/>
</dbReference>
<keyword evidence="3" id="KW-1185">Reference proteome</keyword>
<dbReference type="OrthoDB" id="9833078at2"/>
<reference evidence="2 3" key="1">
    <citation type="submission" date="2019-07" db="EMBL/GenBank/DDBJ databases">
        <title>Draft genome for Aliikangiella sp. M105.</title>
        <authorList>
            <person name="Wang G."/>
        </authorList>
    </citation>
    <scope>NUCLEOTIDE SEQUENCE [LARGE SCALE GENOMIC DNA]</scope>
    <source>
        <strain evidence="2 3">M105</strain>
    </source>
</reference>
<comment type="caution">
    <text evidence="2">The sequence shown here is derived from an EMBL/GenBank/DDBJ whole genome shotgun (WGS) entry which is preliminary data.</text>
</comment>
<sequence length="239" mass="26830">MTVDKVLLIFLLFCPVAASSEKSSTNTAQAAYKLALNKIVTGWQPLLKGQSISFLEVSEEESGDKQSIAKLIKLDTNGEEIVKPMVGTNNQEEDEFNWETSVLVNPARFPANAKLIRETETTWVFSIPSLVKANIDDATGDVDSNRINKQLTSALVSELTVSKQSPRFISLKTYSKRRFKPAPLVEVSKFNVRIEYTQAWQNGPWVTESISRTLKGKYAIFVSVNEFSLKTYRSFHLVN</sequence>
<organism evidence="2 3">
    <name type="scientific">Aliikangiella coralliicola</name>
    <dbReference type="NCBI Taxonomy" id="2592383"/>
    <lineage>
        <taxon>Bacteria</taxon>
        <taxon>Pseudomonadati</taxon>
        <taxon>Pseudomonadota</taxon>
        <taxon>Gammaproteobacteria</taxon>
        <taxon>Oceanospirillales</taxon>
        <taxon>Pleioneaceae</taxon>
        <taxon>Aliikangiella</taxon>
    </lineage>
</organism>
<accession>A0A545U7F9</accession>
<dbReference type="RefSeq" id="WP_142933084.1">
    <property type="nucleotide sequence ID" value="NZ_ML660168.1"/>
</dbReference>
<name>A0A545U7F9_9GAMM</name>
<evidence type="ECO:0000313" key="3">
    <source>
        <dbReference type="Proteomes" id="UP000315439"/>
    </source>
</evidence>
<proteinExistence type="predicted"/>
<evidence type="ECO:0000256" key="1">
    <source>
        <dbReference type="SAM" id="SignalP"/>
    </source>
</evidence>
<dbReference type="Proteomes" id="UP000315439">
    <property type="component" value="Unassembled WGS sequence"/>
</dbReference>
<dbReference type="AlphaFoldDB" id="A0A545U7F9"/>
<feature type="chain" id="PRO_5022211077" description="Outer membrane lipoprotein-sorting protein" evidence="1">
    <location>
        <begin position="19"/>
        <end position="239"/>
    </location>
</feature>
<evidence type="ECO:0000313" key="2">
    <source>
        <dbReference type="EMBL" id="TQV85407.1"/>
    </source>
</evidence>
<evidence type="ECO:0008006" key="4">
    <source>
        <dbReference type="Google" id="ProtNLM"/>
    </source>
</evidence>
<gene>
    <name evidence="2" type="ORF">FLL46_19775</name>
</gene>
<protein>
    <recommendedName>
        <fullName evidence="4">Outer membrane lipoprotein-sorting protein</fullName>
    </recommendedName>
</protein>
<feature type="signal peptide" evidence="1">
    <location>
        <begin position="1"/>
        <end position="18"/>
    </location>
</feature>
<keyword evidence="1" id="KW-0732">Signal</keyword>